<dbReference type="EnsemblMetazoa" id="XM_038200116.1">
    <property type="protein sequence ID" value="XP_038056044.1"/>
    <property type="gene ID" value="LOC119728036"/>
</dbReference>
<dbReference type="PANTHER" id="PTHR34605">
    <property type="entry name" value="PHAGE_INTEGRASE DOMAIN-CONTAINING PROTEIN"/>
    <property type="match status" value="1"/>
</dbReference>
<dbReference type="InterPro" id="IPR013830">
    <property type="entry name" value="SGNH_hydro"/>
</dbReference>
<reference evidence="3" key="1">
    <citation type="submission" date="2022-11" db="UniProtKB">
        <authorList>
            <consortium name="EnsemblMetazoa"/>
        </authorList>
    </citation>
    <scope>IDENTIFICATION</scope>
</reference>
<evidence type="ECO:0000259" key="2">
    <source>
        <dbReference type="Pfam" id="PF13472"/>
    </source>
</evidence>
<organism evidence="3 4">
    <name type="scientific">Patiria miniata</name>
    <name type="common">Bat star</name>
    <name type="synonym">Asterina miniata</name>
    <dbReference type="NCBI Taxonomy" id="46514"/>
    <lineage>
        <taxon>Eukaryota</taxon>
        <taxon>Metazoa</taxon>
        <taxon>Echinodermata</taxon>
        <taxon>Eleutherozoa</taxon>
        <taxon>Asterozoa</taxon>
        <taxon>Asteroidea</taxon>
        <taxon>Valvatacea</taxon>
        <taxon>Valvatida</taxon>
        <taxon>Asterinidae</taxon>
        <taxon>Patiria</taxon>
    </lineage>
</organism>
<sequence>MLRIHGNGIENMCPVQAMEKYLVRRPAAKGPLFCHANGAPLTQYQFGAVLRRVLHHAGVPPLQHGTHSFRIGAATTAALIHPQIEHTTKIAKLAQKSCVFLPANCRGNVWVVGDSLVRRANERASSTGKQNLGLSQSVVTWMGKGGATLQDFPSELQRRTRRSLPPDMIIIHLGSNDLGKCPAKECRQAIETAIRSSREMFPQAHLTWSAILPRLFYYGYERCTSQVKIENVRKSLNKYAKRRVLRIANASFISHSFATHEHRYFRRDGVHLSDAGSDILIGDFMLAVQSAGFL</sequence>
<dbReference type="InterPro" id="IPR013762">
    <property type="entry name" value="Integrase-like_cat_sf"/>
</dbReference>
<proteinExistence type="predicted"/>
<name>A0A913ZWZ8_PATMI</name>
<evidence type="ECO:0000256" key="1">
    <source>
        <dbReference type="ARBA" id="ARBA00023172"/>
    </source>
</evidence>
<accession>A0A913ZWZ8</accession>
<dbReference type="GO" id="GO:0003677">
    <property type="term" value="F:DNA binding"/>
    <property type="evidence" value="ECO:0007669"/>
    <property type="project" value="InterPro"/>
</dbReference>
<dbReference type="InterPro" id="IPR011010">
    <property type="entry name" value="DNA_brk_join_enz"/>
</dbReference>
<dbReference type="AlphaFoldDB" id="A0A913ZWZ8"/>
<protein>
    <recommendedName>
        <fullName evidence="2">SGNH hydrolase-type esterase domain-containing protein</fullName>
    </recommendedName>
</protein>
<dbReference type="OrthoDB" id="9909727at2759"/>
<dbReference type="InterPro" id="IPR036514">
    <property type="entry name" value="SGNH_hydro_sf"/>
</dbReference>
<dbReference type="SUPFAM" id="SSF52266">
    <property type="entry name" value="SGNH hydrolase"/>
    <property type="match status" value="1"/>
</dbReference>
<evidence type="ECO:0000313" key="4">
    <source>
        <dbReference type="Proteomes" id="UP000887568"/>
    </source>
</evidence>
<keyword evidence="1" id="KW-0233">DNA recombination</keyword>
<dbReference type="GO" id="GO:0006310">
    <property type="term" value="P:DNA recombination"/>
    <property type="evidence" value="ECO:0007669"/>
    <property type="project" value="UniProtKB-KW"/>
</dbReference>
<dbReference type="Gene3D" id="1.10.443.10">
    <property type="entry name" value="Intergrase catalytic core"/>
    <property type="match status" value="1"/>
</dbReference>
<dbReference type="Pfam" id="PF13472">
    <property type="entry name" value="Lipase_GDSL_2"/>
    <property type="match status" value="1"/>
</dbReference>
<dbReference type="OMA" id="FATHEHR"/>
<dbReference type="InterPro" id="IPR052925">
    <property type="entry name" value="Phage_Integrase-like_Recomb"/>
</dbReference>
<dbReference type="Gene3D" id="3.40.50.1110">
    <property type="entry name" value="SGNH hydrolase"/>
    <property type="match status" value="1"/>
</dbReference>
<dbReference type="PANTHER" id="PTHR34605:SF3">
    <property type="entry name" value="P CELL-TYPE AGGLUTINATION PROTEIN MAP4-LIKE-RELATED"/>
    <property type="match status" value="1"/>
</dbReference>
<dbReference type="CDD" id="cd00229">
    <property type="entry name" value="SGNH_hydrolase"/>
    <property type="match status" value="1"/>
</dbReference>
<dbReference type="Proteomes" id="UP000887568">
    <property type="component" value="Unplaced"/>
</dbReference>
<dbReference type="GO" id="GO:0015074">
    <property type="term" value="P:DNA integration"/>
    <property type="evidence" value="ECO:0007669"/>
    <property type="project" value="InterPro"/>
</dbReference>
<dbReference type="GeneID" id="119728036"/>
<keyword evidence="4" id="KW-1185">Reference proteome</keyword>
<evidence type="ECO:0000313" key="3">
    <source>
        <dbReference type="EnsemblMetazoa" id="XP_038056044.1"/>
    </source>
</evidence>
<dbReference type="RefSeq" id="XP_038056044.1">
    <property type="nucleotide sequence ID" value="XM_038200116.1"/>
</dbReference>
<feature type="domain" description="SGNH hydrolase-type esterase" evidence="2">
    <location>
        <begin position="112"/>
        <end position="278"/>
    </location>
</feature>
<dbReference type="SUPFAM" id="SSF56349">
    <property type="entry name" value="DNA breaking-rejoining enzymes"/>
    <property type="match status" value="1"/>
</dbReference>